<dbReference type="Pfam" id="PF13692">
    <property type="entry name" value="Glyco_trans_1_4"/>
    <property type="match status" value="1"/>
</dbReference>
<sequence length="413" mass="45988">MTDVPLSAFAADAGASSPGVAGAARSVAESLARPIRLAYVVHGFDVGGIERCVARLVNHLDPERFQPAIICLTRSGKAAEWITRRDVPIFELQKRPGNDWSAVRRLSRLLRQQQFHIVHSHNWGTLIETTLARRWAGVPVHVHTEHGQGHHYGLRRARDWIRRCARRWAFGRLNQLVACAESVRDFIHHHTSLPLTRIHFLPNGVDPPPADFRHAVADRRSELGIRPSAFVFGSTGRLVAVKNYRLPIDALAFLRGRGVDGHFLLVGDGPEEPLLRRHAETQGVAAYVHFVGHHADVYPWLALCDAYVNSSDSEAMSLSILEAMAARLPLVVTDVGDNRLLTLAFAVNGLVVPPQAPESMARALQNLAADRNLCRDLSANAYATYQRYFTTDICHERHVALYDNLLSHARAHR</sequence>
<proteinExistence type="predicted"/>
<feature type="domain" description="Glycosyltransferase subfamily 4-like N-terminal" evidence="1">
    <location>
        <begin position="46"/>
        <end position="207"/>
    </location>
</feature>
<keyword evidence="2" id="KW-0808">Transferase</keyword>
<gene>
    <name evidence="2" type="ORF">ENS64_02680</name>
</gene>
<dbReference type="EMBL" id="DSVQ01000006">
    <property type="protein sequence ID" value="HGT38163.1"/>
    <property type="molecule type" value="Genomic_DNA"/>
</dbReference>
<evidence type="ECO:0000313" key="2">
    <source>
        <dbReference type="EMBL" id="HGT38163.1"/>
    </source>
</evidence>
<dbReference type="Gene3D" id="3.40.50.2000">
    <property type="entry name" value="Glycogen Phosphorylase B"/>
    <property type="match status" value="2"/>
</dbReference>
<dbReference type="Pfam" id="PF13439">
    <property type="entry name" value="Glyco_transf_4"/>
    <property type="match status" value="1"/>
</dbReference>
<dbReference type="InterPro" id="IPR028098">
    <property type="entry name" value="Glyco_trans_4-like_N"/>
</dbReference>
<dbReference type="AlphaFoldDB" id="A0A7C4QMJ5"/>
<evidence type="ECO:0000259" key="1">
    <source>
        <dbReference type="Pfam" id="PF13439"/>
    </source>
</evidence>
<reference evidence="2" key="1">
    <citation type="journal article" date="2020" name="mSystems">
        <title>Genome- and Community-Level Interaction Insights into Carbon Utilization and Element Cycling Functions of Hydrothermarchaeota in Hydrothermal Sediment.</title>
        <authorList>
            <person name="Zhou Z."/>
            <person name="Liu Y."/>
            <person name="Xu W."/>
            <person name="Pan J."/>
            <person name="Luo Z.H."/>
            <person name="Li M."/>
        </authorList>
    </citation>
    <scope>NUCLEOTIDE SEQUENCE [LARGE SCALE GENOMIC DNA]</scope>
    <source>
        <strain evidence="2">SpSt-508</strain>
    </source>
</reference>
<name>A0A7C4QMJ5_9PLAN</name>
<organism evidence="2">
    <name type="scientific">Schlesneria paludicola</name>
    <dbReference type="NCBI Taxonomy" id="360056"/>
    <lineage>
        <taxon>Bacteria</taxon>
        <taxon>Pseudomonadati</taxon>
        <taxon>Planctomycetota</taxon>
        <taxon>Planctomycetia</taxon>
        <taxon>Planctomycetales</taxon>
        <taxon>Planctomycetaceae</taxon>
        <taxon>Schlesneria</taxon>
    </lineage>
</organism>
<dbReference type="SUPFAM" id="SSF53756">
    <property type="entry name" value="UDP-Glycosyltransferase/glycogen phosphorylase"/>
    <property type="match status" value="1"/>
</dbReference>
<dbReference type="PANTHER" id="PTHR12526">
    <property type="entry name" value="GLYCOSYLTRANSFERASE"/>
    <property type="match status" value="1"/>
</dbReference>
<comment type="caution">
    <text evidence="2">The sequence shown here is derived from an EMBL/GenBank/DDBJ whole genome shotgun (WGS) entry which is preliminary data.</text>
</comment>
<accession>A0A7C4QMJ5</accession>
<protein>
    <submittedName>
        <fullName evidence="2">Glycosyltransferase</fullName>
    </submittedName>
</protein>
<dbReference type="GO" id="GO:0016757">
    <property type="term" value="F:glycosyltransferase activity"/>
    <property type="evidence" value="ECO:0007669"/>
    <property type="project" value="UniProtKB-ARBA"/>
</dbReference>